<keyword evidence="3" id="KW-1185">Reference proteome</keyword>
<name>A0ABU9ELM1_LIMFS</name>
<comment type="caution">
    <text evidence="2">The sequence shown here is derived from an EMBL/GenBank/DDBJ whole genome shotgun (WGS) entry which is preliminary data.</text>
</comment>
<accession>A0ABU9ELM1</accession>
<evidence type="ECO:0000313" key="3">
    <source>
        <dbReference type="Proteomes" id="UP001387447"/>
    </source>
</evidence>
<reference evidence="2 3" key="1">
    <citation type="journal article" date="2024" name="Front. Microbiol.">
        <title>Transcriptomic insights into the dominance of two phototrophs throughout the water column of a tropical hypersaline-alkaline crater lake (Dziani Dzaha, Mayotte).</title>
        <authorList>
            <person name="Duperron S."/>
            <person name="Halary S."/>
            <person name="Bouly J.-P."/>
            <person name="Roussel T."/>
            <person name="Hugoni M."/>
            <person name="Bruto M."/>
            <person name="Oger P."/>
            <person name="Duval C."/>
            <person name="Woo A."/>
            <person name="Jezequiel D."/>
            <person name="Ader M."/>
            <person name="Leboulanger C."/>
            <person name="Agogue H."/>
            <person name="Grossi V."/>
            <person name="Trousselier M."/>
            <person name="Bernard C."/>
        </authorList>
    </citation>
    <scope>NUCLEOTIDE SEQUENCE [LARGE SCALE GENOMIC DNA]</scope>
    <source>
        <strain evidence="2 3">PMC 851.14</strain>
    </source>
</reference>
<organism evidence="2 3">
    <name type="scientific">Limnospira fusiformis PMC 851.14</name>
    <dbReference type="NCBI Taxonomy" id="2219512"/>
    <lineage>
        <taxon>Bacteria</taxon>
        <taxon>Bacillati</taxon>
        <taxon>Cyanobacteriota</taxon>
        <taxon>Cyanophyceae</taxon>
        <taxon>Oscillatoriophycideae</taxon>
        <taxon>Oscillatoriales</taxon>
        <taxon>Sirenicapillariaceae</taxon>
        <taxon>Limnospira</taxon>
    </lineage>
</organism>
<evidence type="ECO:0008006" key="4">
    <source>
        <dbReference type="Google" id="ProtNLM"/>
    </source>
</evidence>
<dbReference type="Proteomes" id="UP001387447">
    <property type="component" value="Unassembled WGS sequence"/>
</dbReference>
<proteinExistence type="predicted"/>
<dbReference type="EMBL" id="JBBWYZ010000011">
    <property type="protein sequence ID" value="MEK9512821.1"/>
    <property type="molecule type" value="Genomic_DNA"/>
</dbReference>
<feature type="region of interest" description="Disordered" evidence="1">
    <location>
        <begin position="110"/>
        <end position="133"/>
    </location>
</feature>
<dbReference type="RefSeq" id="WP_006626249.1">
    <property type="nucleotide sequence ID" value="NZ_JBBWYZ010000011.1"/>
</dbReference>
<protein>
    <recommendedName>
        <fullName evidence="4">SPOR domain-containing protein</fullName>
    </recommendedName>
</protein>
<gene>
    <name evidence="2" type="ORF">AAEJ74_14390</name>
</gene>
<sequence length="222" mass="24566">MVKLRLRRWLTRISSVGVVLLTIGFSAKPSFGQASCVPPRPGEYLLLITSNTPETQALARQVLPSNIESQVCRYLNDIVTRVGGFDDVLIAEDWAAYFKETAGLSTHVVKSDAAVTPRPEPRPPVGPSGPSSDLGSQPLGMGYAIMVDYFNQPEIAARLEATMGRRIPIVSYNRRFYLLVEHTAEPNSAMEVFRRLNDQGFWSLMVDSSRVKIERPNLATGD</sequence>
<evidence type="ECO:0000313" key="2">
    <source>
        <dbReference type="EMBL" id="MEK9512821.1"/>
    </source>
</evidence>
<evidence type="ECO:0000256" key="1">
    <source>
        <dbReference type="SAM" id="MobiDB-lite"/>
    </source>
</evidence>